<dbReference type="EMBL" id="ACBY02000023">
    <property type="protein sequence ID" value="EFB76157.1"/>
    <property type="molecule type" value="Genomic_DNA"/>
</dbReference>
<feature type="region of interest" description="Disordered" evidence="1">
    <location>
        <begin position="26"/>
        <end position="50"/>
    </location>
</feature>
<evidence type="ECO:0000256" key="1">
    <source>
        <dbReference type="SAM" id="MobiDB-lite"/>
    </source>
</evidence>
<evidence type="ECO:0000313" key="3">
    <source>
        <dbReference type="Proteomes" id="UP000003438"/>
    </source>
</evidence>
<comment type="caution">
    <text evidence="2">The sequence shown here is derived from an EMBL/GenBank/DDBJ whole genome shotgun (WGS) entry which is preliminary data.</text>
</comment>
<proteinExistence type="predicted"/>
<keyword evidence="3" id="KW-1185">Reference proteome</keyword>
<evidence type="ECO:0000313" key="2">
    <source>
        <dbReference type="EMBL" id="EFB76157.1"/>
    </source>
</evidence>
<accession>D1PNM3</accession>
<protein>
    <submittedName>
        <fullName evidence="2">Uncharacterized protein</fullName>
    </submittedName>
</protein>
<organism evidence="2 3">
    <name type="scientific">Subdoligranulum variabile DSM 15176</name>
    <dbReference type="NCBI Taxonomy" id="411471"/>
    <lineage>
        <taxon>Bacteria</taxon>
        <taxon>Bacillati</taxon>
        <taxon>Bacillota</taxon>
        <taxon>Clostridia</taxon>
        <taxon>Eubacteriales</taxon>
        <taxon>Oscillospiraceae</taxon>
        <taxon>Subdoligranulum</taxon>
    </lineage>
</organism>
<sequence length="50" mass="5646">MIAVSDIKKLPPFRRQHILSYPGQCKAQPSPALSARQGFSPYNKTGWLPY</sequence>
<gene>
    <name evidence="2" type="ORF">SUBVAR_05943</name>
</gene>
<dbReference type="AlphaFoldDB" id="D1PNM3"/>
<dbReference type="Proteomes" id="UP000003438">
    <property type="component" value="Unassembled WGS sequence"/>
</dbReference>
<dbReference type="HOGENOM" id="CLU_3123468_0_0_9"/>
<dbReference type="STRING" id="411471.SUBVAR_05943"/>
<reference evidence="2" key="1">
    <citation type="submission" date="2009-12" db="EMBL/GenBank/DDBJ databases">
        <authorList>
            <person name="Weinstock G."/>
            <person name="Sodergren E."/>
            <person name="Clifton S."/>
            <person name="Fulton L."/>
            <person name="Fulton B."/>
            <person name="Courtney L."/>
            <person name="Fronick C."/>
            <person name="Harrison M."/>
            <person name="Strong C."/>
            <person name="Farmer C."/>
            <person name="Delahaunty K."/>
            <person name="Markovic C."/>
            <person name="Hall O."/>
            <person name="Minx P."/>
            <person name="Tomlinson C."/>
            <person name="Mitreva M."/>
            <person name="Nelson J."/>
            <person name="Hou S."/>
            <person name="Wollam A."/>
            <person name="Pepin K.H."/>
            <person name="Johnson M."/>
            <person name="Bhonagiri V."/>
            <person name="Nash W.E."/>
            <person name="Warren W."/>
            <person name="Chinwalla A."/>
            <person name="Mardis E.R."/>
            <person name="Wilson R.K."/>
        </authorList>
    </citation>
    <scope>NUCLEOTIDE SEQUENCE [LARGE SCALE GENOMIC DNA]</scope>
    <source>
        <strain evidence="2">DSM 15176</strain>
    </source>
</reference>
<name>D1PNM3_9FIRM</name>